<dbReference type="InterPro" id="IPR011990">
    <property type="entry name" value="TPR-like_helical_dom_sf"/>
</dbReference>
<dbReference type="KEGG" id="spir:CWM47_31585"/>
<dbReference type="EMBL" id="CP025096">
    <property type="protein sequence ID" value="AUD05991.1"/>
    <property type="molecule type" value="Genomic_DNA"/>
</dbReference>
<dbReference type="Pfam" id="PF20329">
    <property type="entry name" value="DUF6624"/>
    <property type="match status" value="1"/>
</dbReference>
<sequence length="318" mass="36194">MKSMVWVVTTTVCIGWYTPLFGQTQYATPDTAYVRAVEKAFTSLKQGACRACLREYQRAFAISQKSAMSLLRAASCAYQCGPLEQAKTYLRKATSIDFWASEDIWNNPKEYPELAILRQSSLVKTFQNYIDQQKIAEGRNPTLERELKQIFVEDQRPRLQLDTIGKQYGFKSAQAQPIWEQMRQADSMNLPKIERIIRQYGYPGKRLVGEQQNETAWLVIQHAPLAVQENYLPLLQEAAAQGQLAKASVALTVDRIRVRNGQKQLYGSQVHNDANGQPIGFEPIDDEVNVDKRRAEVGLPPLATYAKHWGFEYKIPSN</sequence>
<dbReference type="OrthoDB" id="1164858at2"/>
<gene>
    <name evidence="1" type="ORF">CWM47_31585</name>
</gene>
<dbReference type="SUPFAM" id="SSF48452">
    <property type="entry name" value="TPR-like"/>
    <property type="match status" value="1"/>
</dbReference>
<keyword evidence="2" id="KW-1185">Reference proteome</keyword>
<dbReference type="RefSeq" id="WP_100992542.1">
    <property type="nucleotide sequence ID" value="NZ_CP025096.1"/>
</dbReference>
<reference evidence="1 2" key="1">
    <citation type="submission" date="2017-11" db="EMBL/GenBank/DDBJ databases">
        <title>Taxonomic description and genome sequences of Spirosoma HA7 sp. nov., isolated from pollen microhabitat of Corylus avellana.</title>
        <authorList>
            <person name="Ambika Manirajan B."/>
            <person name="Suarez C."/>
            <person name="Ratering S."/>
            <person name="Geissler-Plaum R."/>
            <person name="Cardinale M."/>
            <person name="Sylvia S."/>
        </authorList>
    </citation>
    <scope>NUCLEOTIDE SEQUENCE [LARGE SCALE GENOMIC DNA]</scope>
    <source>
        <strain evidence="1 2">HA7</strain>
    </source>
</reference>
<name>A0A2K8Z7Z1_9BACT</name>
<dbReference type="Proteomes" id="UP000232883">
    <property type="component" value="Chromosome"/>
</dbReference>
<dbReference type="InterPro" id="IPR046732">
    <property type="entry name" value="DUF6624"/>
</dbReference>
<evidence type="ECO:0000313" key="2">
    <source>
        <dbReference type="Proteomes" id="UP000232883"/>
    </source>
</evidence>
<protein>
    <submittedName>
        <fullName evidence="1">Uncharacterized protein</fullName>
    </submittedName>
</protein>
<dbReference type="AlphaFoldDB" id="A0A2K8Z7Z1"/>
<accession>A0A2K8Z7Z1</accession>
<organism evidence="1 2">
    <name type="scientific">Spirosoma pollinicola</name>
    <dbReference type="NCBI Taxonomy" id="2057025"/>
    <lineage>
        <taxon>Bacteria</taxon>
        <taxon>Pseudomonadati</taxon>
        <taxon>Bacteroidota</taxon>
        <taxon>Cytophagia</taxon>
        <taxon>Cytophagales</taxon>
        <taxon>Cytophagaceae</taxon>
        <taxon>Spirosoma</taxon>
    </lineage>
</organism>
<proteinExistence type="predicted"/>
<evidence type="ECO:0000313" key="1">
    <source>
        <dbReference type="EMBL" id="AUD05991.1"/>
    </source>
</evidence>
<dbReference type="Gene3D" id="1.25.40.10">
    <property type="entry name" value="Tetratricopeptide repeat domain"/>
    <property type="match status" value="1"/>
</dbReference>